<dbReference type="InterPro" id="IPR035952">
    <property type="entry name" value="Rhomboid-like_sf"/>
</dbReference>
<dbReference type="RefSeq" id="WP_157308138.1">
    <property type="nucleotide sequence ID" value="NZ_WRXN01000010.1"/>
</dbReference>
<name>A0A7K1U8S6_9BACT</name>
<reference evidence="10 11" key="1">
    <citation type="submission" date="2019-12" db="EMBL/GenBank/DDBJ databases">
        <title>Chitinophaga sp. strain ysch24 (GDMCC 1.1355), whole genome shotgun sequence.</title>
        <authorList>
            <person name="Zhang X."/>
        </authorList>
    </citation>
    <scope>NUCLEOTIDE SEQUENCE [LARGE SCALE GENOMIC DNA]</scope>
    <source>
        <strain evidence="11">ysch24</strain>
    </source>
</reference>
<keyword evidence="10" id="KW-0645">Protease</keyword>
<dbReference type="AlphaFoldDB" id="A0A7K1U8S6"/>
<feature type="transmembrane region" description="Helical" evidence="7">
    <location>
        <begin position="83"/>
        <end position="102"/>
    </location>
</feature>
<evidence type="ECO:0000256" key="6">
    <source>
        <dbReference type="ARBA" id="ARBA00023136"/>
    </source>
</evidence>
<keyword evidence="11" id="KW-1185">Reference proteome</keyword>
<dbReference type="InterPro" id="IPR046483">
    <property type="entry name" value="DUF6576"/>
</dbReference>
<feature type="transmembrane region" description="Helical" evidence="7">
    <location>
        <begin position="44"/>
        <end position="63"/>
    </location>
</feature>
<protein>
    <submittedName>
        <fullName evidence="10">Rhomboid family intramembrane serine protease</fullName>
    </submittedName>
</protein>
<dbReference type="Gene3D" id="1.20.1540.10">
    <property type="entry name" value="Rhomboid-like"/>
    <property type="match status" value="1"/>
</dbReference>
<keyword evidence="4" id="KW-0378">Hydrolase</keyword>
<gene>
    <name evidence="10" type="ORF">GO493_20675</name>
</gene>
<dbReference type="SUPFAM" id="SSF144091">
    <property type="entry name" value="Rhomboid-like"/>
    <property type="match status" value="1"/>
</dbReference>
<evidence type="ECO:0000313" key="10">
    <source>
        <dbReference type="EMBL" id="MVT10698.1"/>
    </source>
</evidence>
<evidence type="ECO:0000313" key="11">
    <source>
        <dbReference type="Proteomes" id="UP000461730"/>
    </source>
</evidence>
<dbReference type="GO" id="GO:0004252">
    <property type="term" value="F:serine-type endopeptidase activity"/>
    <property type="evidence" value="ECO:0007669"/>
    <property type="project" value="InterPro"/>
</dbReference>
<evidence type="ECO:0000256" key="1">
    <source>
        <dbReference type="ARBA" id="ARBA00004141"/>
    </source>
</evidence>
<comment type="subcellular location">
    <subcellularLocation>
        <location evidence="1">Membrane</location>
        <topology evidence="1">Multi-pass membrane protein</topology>
    </subcellularLocation>
</comment>
<comment type="caution">
    <text evidence="10">The sequence shown here is derived from an EMBL/GenBank/DDBJ whole genome shotgun (WGS) entry which is preliminary data.</text>
</comment>
<evidence type="ECO:0000256" key="7">
    <source>
        <dbReference type="SAM" id="Phobius"/>
    </source>
</evidence>
<feature type="transmembrane region" description="Helical" evidence="7">
    <location>
        <begin position="109"/>
        <end position="129"/>
    </location>
</feature>
<evidence type="ECO:0000259" key="9">
    <source>
        <dbReference type="Pfam" id="PF20216"/>
    </source>
</evidence>
<dbReference type="Proteomes" id="UP000461730">
    <property type="component" value="Unassembled WGS sequence"/>
</dbReference>
<dbReference type="PANTHER" id="PTHR43731">
    <property type="entry name" value="RHOMBOID PROTEASE"/>
    <property type="match status" value="1"/>
</dbReference>
<evidence type="ECO:0000256" key="4">
    <source>
        <dbReference type="ARBA" id="ARBA00022801"/>
    </source>
</evidence>
<evidence type="ECO:0000259" key="8">
    <source>
        <dbReference type="Pfam" id="PF01694"/>
    </source>
</evidence>
<feature type="transmembrane region" description="Helical" evidence="7">
    <location>
        <begin position="6"/>
        <end position="23"/>
    </location>
</feature>
<dbReference type="EMBL" id="WRXN01000010">
    <property type="protein sequence ID" value="MVT10698.1"/>
    <property type="molecule type" value="Genomic_DNA"/>
</dbReference>
<feature type="transmembrane region" description="Helical" evidence="7">
    <location>
        <begin position="170"/>
        <end position="189"/>
    </location>
</feature>
<feature type="domain" description="DUF6576" evidence="9">
    <location>
        <begin position="233"/>
        <end position="279"/>
    </location>
</feature>
<dbReference type="PANTHER" id="PTHR43731:SF14">
    <property type="entry name" value="PRESENILIN-ASSOCIATED RHOMBOID-LIKE PROTEIN, MITOCHONDRIAL"/>
    <property type="match status" value="1"/>
</dbReference>
<dbReference type="GO" id="GO:0016020">
    <property type="term" value="C:membrane"/>
    <property type="evidence" value="ECO:0007669"/>
    <property type="project" value="UniProtKB-SubCell"/>
</dbReference>
<sequence>MAFIGIINLVIILTNVLVSWKGFRDRAFFEKYSFEVDKVLIYKEYWRVLTSGFLHVSWMHLFFNMFSLYAFSGSLELYMGPARFLLLYFASLVGGDLLSLLIHRNHGDYSSVGASGAVCGVIFASIALFPGMSVGFFILPLSVPGWLYGVLYVLYSIYGIRSKSDNIGHEAHLGGALTGLLIAVFLMPSTMMSNYLTILAIATPCIFFIYMIVTRPHILLIDNYYFKTHRGDYDIDDRYNLDRVDRQKEIDMLLEKIHKKGIKSLTKKERETLQRYSQSVS</sequence>
<feature type="domain" description="Peptidase S54 rhomboid" evidence="8">
    <location>
        <begin position="43"/>
        <end position="187"/>
    </location>
</feature>
<accession>A0A7K1U8S6</accession>
<dbReference type="GO" id="GO:0006508">
    <property type="term" value="P:proteolysis"/>
    <property type="evidence" value="ECO:0007669"/>
    <property type="project" value="UniProtKB-KW"/>
</dbReference>
<evidence type="ECO:0000256" key="5">
    <source>
        <dbReference type="ARBA" id="ARBA00022989"/>
    </source>
</evidence>
<keyword evidence="3 7" id="KW-0812">Transmembrane</keyword>
<dbReference type="Pfam" id="PF20216">
    <property type="entry name" value="DUF6576"/>
    <property type="match status" value="1"/>
</dbReference>
<comment type="similarity">
    <text evidence="2">Belongs to the peptidase S54 family.</text>
</comment>
<keyword evidence="5 7" id="KW-1133">Transmembrane helix</keyword>
<dbReference type="Pfam" id="PF01694">
    <property type="entry name" value="Rhomboid"/>
    <property type="match status" value="1"/>
</dbReference>
<evidence type="ECO:0000256" key="2">
    <source>
        <dbReference type="ARBA" id="ARBA00009045"/>
    </source>
</evidence>
<organism evidence="10 11">
    <name type="scientific">Chitinophaga tropicalis</name>
    <dbReference type="NCBI Taxonomy" id="2683588"/>
    <lineage>
        <taxon>Bacteria</taxon>
        <taxon>Pseudomonadati</taxon>
        <taxon>Bacteroidota</taxon>
        <taxon>Chitinophagia</taxon>
        <taxon>Chitinophagales</taxon>
        <taxon>Chitinophagaceae</taxon>
        <taxon>Chitinophaga</taxon>
    </lineage>
</organism>
<dbReference type="InterPro" id="IPR050925">
    <property type="entry name" value="Rhomboid_protease_S54"/>
</dbReference>
<evidence type="ECO:0000256" key="3">
    <source>
        <dbReference type="ARBA" id="ARBA00022692"/>
    </source>
</evidence>
<keyword evidence="6 7" id="KW-0472">Membrane</keyword>
<feature type="transmembrane region" description="Helical" evidence="7">
    <location>
        <begin position="195"/>
        <end position="213"/>
    </location>
</feature>
<proteinExistence type="inferred from homology"/>
<dbReference type="InterPro" id="IPR022764">
    <property type="entry name" value="Peptidase_S54_rhomboid_dom"/>
</dbReference>
<feature type="transmembrane region" description="Helical" evidence="7">
    <location>
        <begin position="135"/>
        <end position="158"/>
    </location>
</feature>